<keyword evidence="5 6" id="KW-0234">DNA repair</keyword>
<comment type="subunit">
    <text evidence="6">Homotetramer. Forms an RuvA(8)-RuvB(12)-Holliday junction (HJ) complex. HJ DNA is sandwiched between 2 RuvA tetramers; dsDNA enters through RuvA and exits via RuvB. An RuvB hexamer assembles on each DNA strand where it exits the tetramer. Each RuvB hexamer is contacted by two RuvA subunits (via domain III) on 2 adjacent RuvB subunits; this complex drives branch migration. In the full resolvosome a probable DNA-RuvA(4)-RuvB(12)-RuvC(2) complex forms which resolves the HJ.</text>
</comment>
<dbReference type="SUPFAM" id="SSF47781">
    <property type="entry name" value="RuvA domain 2-like"/>
    <property type="match status" value="1"/>
</dbReference>
<organism evidence="8 9">
    <name type="scientific">Flaviaesturariibacter amylovorans</name>
    <dbReference type="NCBI Taxonomy" id="1084520"/>
    <lineage>
        <taxon>Bacteria</taxon>
        <taxon>Pseudomonadati</taxon>
        <taxon>Bacteroidota</taxon>
        <taxon>Chitinophagia</taxon>
        <taxon>Chitinophagales</taxon>
        <taxon>Chitinophagaceae</taxon>
        <taxon>Flaviaestuariibacter</taxon>
    </lineage>
</organism>
<evidence type="ECO:0000256" key="3">
    <source>
        <dbReference type="ARBA" id="ARBA00023125"/>
    </source>
</evidence>
<dbReference type="CDD" id="cd14332">
    <property type="entry name" value="UBA_RuvA_C"/>
    <property type="match status" value="1"/>
</dbReference>
<comment type="subcellular location">
    <subcellularLocation>
        <location evidence="6">Cytoplasm</location>
    </subcellularLocation>
</comment>
<comment type="function">
    <text evidence="6">The RuvA-RuvB-RuvC complex processes Holliday junction (HJ) DNA during genetic recombination and DNA repair, while the RuvA-RuvB complex plays an important role in the rescue of blocked DNA replication forks via replication fork reversal (RFR). RuvA specifically binds to HJ cruciform DNA, conferring on it an open structure. The RuvB hexamer acts as an ATP-dependent pump, pulling dsDNA into and through the RuvAB complex. HJ branch migration allows RuvC to scan DNA until it finds its consensus sequence, where it cleaves and resolves the cruciform DNA.</text>
</comment>
<evidence type="ECO:0000256" key="6">
    <source>
        <dbReference type="HAMAP-Rule" id="MF_00031"/>
    </source>
</evidence>
<reference evidence="9" key="1">
    <citation type="journal article" date="2019" name="Int. J. Syst. Evol. Microbiol.">
        <title>The Global Catalogue of Microorganisms (GCM) 10K type strain sequencing project: providing services to taxonomists for standard genome sequencing and annotation.</title>
        <authorList>
            <consortium name="The Broad Institute Genomics Platform"/>
            <consortium name="The Broad Institute Genome Sequencing Center for Infectious Disease"/>
            <person name="Wu L."/>
            <person name="Ma J."/>
        </authorList>
    </citation>
    <scope>NUCLEOTIDE SEQUENCE [LARGE SCALE GENOMIC DNA]</scope>
    <source>
        <strain evidence="9">JCM 17919</strain>
    </source>
</reference>
<dbReference type="InterPro" id="IPR036267">
    <property type="entry name" value="RuvA_C_sf"/>
</dbReference>
<dbReference type="HAMAP" id="MF_00031">
    <property type="entry name" value="DNA_HJ_migration_RuvA"/>
    <property type="match status" value="1"/>
</dbReference>
<dbReference type="Pfam" id="PF14520">
    <property type="entry name" value="HHH_5"/>
    <property type="match status" value="1"/>
</dbReference>
<feature type="region of interest" description="Domain III" evidence="6">
    <location>
        <begin position="145"/>
        <end position="198"/>
    </location>
</feature>
<dbReference type="Gene3D" id="1.10.150.20">
    <property type="entry name" value="5' to 3' exonuclease, C-terminal subdomain"/>
    <property type="match status" value="1"/>
</dbReference>
<keyword evidence="9" id="KW-1185">Reference proteome</keyword>
<keyword evidence="3 6" id="KW-0238">DNA-binding</keyword>
<protein>
    <recommendedName>
        <fullName evidence="6">Holliday junction branch migration complex subunit RuvA</fullName>
    </recommendedName>
</protein>
<accession>A0ABP8G8Z9</accession>
<sequence length="198" mass="21384">MIAFLKGDFVHKTPTVVYVDVNGVGYEVHISGNTYNQIEHLEKGTLFTHLLVREDAHILYGFGDESEKQLFLRLLGVAGVGATTARQMLSSLKPVELARAIANGDARSLERVKGIGRKTAERIVLELREKLVKQPITDAGSPQNISAWKGNTLEMDALNALVALGIARSAADAAVRKAAAQDPSLGVEDLIKKALQSL</sequence>
<dbReference type="RefSeq" id="WP_345253022.1">
    <property type="nucleotide sequence ID" value="NZ_BAABGY010000001.1"/>
</dbReference>
<dbReference type="SUPFAM" id="SSF46929">
    <property type="entry name" value="DNA helicase RuvA subunit, C-terminal domain"/>
    <property type="match status" value="1"/>
</dbReference>
<evidence type="ECO:0000313" key="9">
    <source>
        <dbReference type="Proteomes" id="UP001501725"/>
    </source>
</evidence>
<comment type="caution">
    <text evidence="8">The sequence shown here is derived from an EMBL/GenBank/DDBJ whole genome shotgun (WGS) entry which is preliminary data.</text>
</comment>
<dbReference type="InterPro" id="IPR000085">
    <property type="entry name" value="RuvA"/>
</dbReference>
<evidence type="ECO:0000256" key="1">
    <source>
        <dbReference type="ARBA" id="ARBA00022490"/>
    </source>
</evidence>
<dbReference type="InterPro" id="IPR011114">
    <property type="entry name" value="RuvA_C"/>
</dbReference>
<keyword evidence="1 6" id="KW-0963">Cytoplasm</keyword>
<dbReference type="EMBL" id="BAABGY010000001">
    <property type="protein sequence ID" value="GAA4319624.1"/>
    <property type="molecule type" value="Genomic_DNA"/>
</dbReference>
<evidence type="ECO:0000256" key="5">
    <source>
        <dbReference type="ARBA" id="ARBA00023204"/>
    </source>
</evidence>
<dbReference type="Proteomes" id="UP001501725">
    <property type="component" value="Unassembled WGS sequence"/>
</dbReference>
<evidence type="ECO:0000259" key="7">
    <source>
        <dbReference type="SMART" id="SM00278"/>
    </source>
</evidence>
<dbReference type="InterPro" id="IPR012340">
    <property type="entry name" value="NA-bd_OB-fold"/>
</dbReference>
<dbReference type="SMART" id="SM00278">
    <property type="entry name" value="HhH1"/>
    <property type="match status" value="2"/>
</dbReference>
<comment type="domain">
    <text evidence="6">Has three domains with a flexible linker between the domains II and III and assumes an 'L' shape. Domain III is highly mobile and contacts RuvB.</text>
</comment>
<dbReference type="Pfam" id="PF07499">
    <property type="entry name" value="RuvA_C"/>
    <property type="match status" value="1"/>
</dbReference>
<evidence type="ECO:0000256" key="4">
    <source>
        <dbReference type="ARBA" id="ARBA00023172"/>
    </source>
</evidence>
<proteinExistence type="inferred from homology"/>
<evidence type="ECO:0000256" key="2">
    <source>
        <dbReference type="ARBA" id="ARBA00022763"/>
    </source>
</evidence>
<feature type="domain" description="Helix-hairpin-helix DNA-binding motif class 1" evidence="7">
    <location>
        <begin position="72"/>
        <end position="91"/>
    </location>
</feature>
<evidence type="ECO:0000313" key="8">
    <source>
        <dbReference type="EMBL" id="GAA4319624.1"/>
    </source>
</evidence>
<dbReference type="InterPro" id="IPR013849">
    <property type="entry name" value="DNA_helicase_Holl-junc_RuvA_I"/>
</dbReference>
<dbReference type="Gene3D" id="2.40.50.140">
    <property type="entry name" value="Nucleic acid-binding proteins"/>
    <property type="match status" value="1"/>
</dbReference>
<dbReference type="SUPFAM" id="SSF50249">
    <property type="entry name" value="Nucleic acid-binding proteins"/>
    <property type="match status" value="1"/>
</dbReference>
<keyword evidence="2 6" id="KW-0227">DNA damage</keyword>
<dbReference type="Pfam" id="PF01330">
    <property type="entry name" value="RuvA_N"/>
    <property type="match status" value="1"/>
</dbReference>
<comment type="similarity">
    <text evidence="6">Belongs to the RuvA family.</text>
</comment>
<dbReference type="NCBIfam" id="TIGR00084">
    <property type="entry name" value="ruvA"/>
    <property type="match status" value="1"/>
</dbReference>
<keyword evidence="4 6" id="KW-0233">DNA recombination</keyword>
<gene>
    <name evidence="6 8" type="primary">ruvA</name>
    <name evidence="8" type="ORF">GCM10023184_04470</name>
</gene>
<comment type="caution">
    <text evidence="6">Lacks conserved residue(s) required for the propagation of feature annotation.</text>
</comment>
<dbReference type="InterPro" id="IPR010994">
    <property type="entry name" value="RuvA_2-like"/>
</dbReference>
<dbReference type="Gene3D" id="1.10.8.10">
    <property type="entry name" value="DNA helicase RuvA subunit, C-terminal domain"/>
    <property type="match status" value="1"/>
</dbReference>
<feature type="domain" description="Helix-hairpin-helix DNA-binding motif class 1" evidence="7">
    <location>
        <begin position="107"/>
        <end position="126"/>
    </location>
</feature>
<name>A0ABP8G8Z9_9BACT</name>
<dbReference type="InterPro" id="IPR003583">
    <property type="entry name" value="Hlx-hairpin-Hlx_DNA-bd_motif"/>
</dbReference>